<dbReference type="Gene3D" id="1.20.1250.20">
    <property type="entry name" value="MFS general substrate transporter like domains"/>
    <property type="match status" value="1"/>
</dbReference>
<feature type="transmembrane region" description="Helical" evidence="6">
    <location>
        <begin position="227"/>
        <end position="247"/>
    </location>
</feature>
<dbReference type="GO" id="GO:0016020">
    <property type="term" value="C:membrane"/>
    <property type="evidence" value="ECO:0007669"/>
    <property type="project" value="UniProtKB-SubCell"/>
</dbReference>
<organism evidence="8 9">
    <name type="scientific">Sphingobium yanoikuyae</name>
    <name type="common">Sphingomonas yanoikuyae</name>
    <dbReference type="NCBI Taxonomy" id="13690"/>
    <lineage>
        <taxon>Bacteria</taxon>
        <taxon>Pseudomonadati</taxon>
        <taxon>Pseudomonadota</taxon>
        <taxon>Alphaproteobacteria</taxon>
        <taxon>Sphingomonadales</taxon>
        <taxon>Sphingomonadaceae</taxon>
        <taxon>Sphingobium</taxon>
    </lineage>
</organism>
<feature type="transmembrane region" description="Helical" evidence="6">
    <location>
        <begin position="162"/>
        <end position="183"/>
    </location>
</feature>
<dbReference type="AlphaFoldDB" id="A0A9X7U5N7"/>
<feature type="transmembrane region" description="Helical" evidence="6">
    <location>
        <begin position="106"/>
        <end position="124"/>
    </location>
</feature>
<dbReference type="Proteomes" id="UP000515377">
    <property type="component" value="Chromosome"/>
</dbReference>
<dbReference type="PANTHER" id="PTHR42718:SF9">
    <property type="entry name" value="MAJOR FACILITATOR SUPERFAMILY MULTIDRUG TRANSPORTER MFSC"/>
    <property type="match status" value="1"/>
</dbReference>
<dbReference type="PANTHER" id="PTHR42718">
    <property type="entry name" value="MAJOR FACILITATOR SUPERFAMILY MULTIDRUG TRANSPORTER MFSC"/>
    <property type="match status" value="1"/>
</dbReference>
<dbReference type="InterPro" id="IPR036259">
    <property type="entry name" value="MFS_trans_sf"/>
</dbReference>
<feature type="transmembrane region" description="Helical" evidence="6">
    <location>
        <begin position="420"/>
        <end position="447"/>
    </location>
</feature>
<dbReference type="Pfam" id="PF07690">
    <property type="entry name" value="MFS_1"/>
    <property type="match status" value="1"/>
</dbReference>
<evidence type="ECO:0000256" key="3">
    <source>
        <dbReference type="ARBA" id="ARBA00022692"/>
    </source>
</evidence>
<feature type="transmembrane region" description="Helical" evidence="6">
    <location>
        <begin position="259"/>
        <end position="279"/>
    </location>
</feature>
<evidence type="ECO:0000259" key="7">
    <source>
        <dbReference type="PROSITE" id="PS50850"/>
    </source>
</evidence>
<sequence>MTSLRAFFDDEAHDFPAHERPAAVGSPASPSHKAGTRLAHLAVGVLVGTTAGLGAALISADLVQVRQVLGLSPIQAAWLSTSYVAAAVPANLLLIKVRQQYGLRRFTLGALCLYAGAALAQAWVTDIAAMLLLRAIAGFVSVTLIPLCLFHTTQAFPTKWRLRGLVLGIGITQCAVPLARLLSPLLLGVDGWRSLFLLEAGLALLSLAAVGVLRLPPAERARVFEPLDLLTCVLLGGALTAIAAALGLGRFEGWLRTQWIVITLLAAPPVMLAAGVIEVRRATPLIDLRWLAHGDVWRFAAAVFLIRLVLAEQEIALGAMRGLGARPYELESLAAVMFASAITGVLVSTMSVNVEKIARPMMLAIGIVAVAALVDSAATEPRHLARLYASQAAIAFAGTFFLGPALLLGITSALRQGSGALISFIVLFGVVNALGALAGPALLGSYMDWRLAAGAAEEAARYDTMRLAAALGLVTTLYLAVLLLLRIRRRLAELRAEGGSSTPSKEEVPAAGSGWTQPPVVPVIGAIMAALAIGGIMLILAAFGRV</sequence>
<evidence type="ECO:0000256" key="1">
    <source>
        <dbReference type="ARBA" id="ARBA00004141"/>
    </source>
</evidence>
<feature type="transmembrane region" description="Helical" evidence="6">
    <location>
        <begin position="72"/>
        <end position="94"/>
    </location>
</feature>
<dbReference type="GO" id="GO:0022857">
    <property type="term" value="F:transmembrane transporter activity"/>
    <property type="evidence" value="ECO:0007669"/>
    <property type="project" value="InterPro"/>
</dbReference>
<evidence type="ECO:0000313" key="8">
    <source>
        <dbReference type="EMBL" id="QNG44176.1"/>
    </source>
</evidence>
<dbReference type="SUPFAM" id="SSF103473">
    <property type="entry name" value="MFS general substrate transporter"/>
    <property type="match status" value="1"/>
</dbReference>
<feature type="domain" description="Major facilitator superfamily (MFS) profile" evidence="7">
    <location>
        <begin position="40"/>
        <end position="490"/>
    </location>
</feature>
<keyword evidence="3 6" id="KW-0812">Transmembrane</keyword>
<dbReference type="InterPro" id="IPR011701">
    <property type="entry name" value="MFS"/>
</dbReference>
<evidence type="ECO:0000256" key="5">
    <source>
        <dbReference type="ARBA" id="ARBA00023136"/>
    </source>
</evidence>
<evidence type="ECO:0000256" key="4">
    <source>
        <dbReference type="ARBA" id="ARBA00022989"/>
    </source>
</evidence>
<dbReference type="InterPro" id="IPR020846">
    <property type="entry name" value="MFS_dom"/>
</dbReference>
<dbReference type="PROSITE" id="PS50850">
    <property type="entry name" value="MFS"/>
    <property type="match status" value="1"/>
</dbReference>
<proteinExistence type="predicted"/>
<keyword evidence="5 6" id="KW-0472">Membrane</keyword>
<feature type="transmembrane region" description="Helical" evidence="6">
    <location>
        <begin position="361"/>
        <end position="379"/>
    </location>
</feature>
<evidence type="ECO:0000256" key="6">
    <source>
        <dbReference type="SAM" id="Phobius"/>
    </source>
</evidence>
<feature type="transmembrane region" description="Helical" evidence="6">
    <location>
        <begin position="195"/>
        <end position="215"/>
    </location>
</feature>
<comment type="subcellular location">
    <subcellularLocation>
        <location evidence="1">Membrane</location>
        <topology evidence="1">Multi-pass membrane protein</topology>
    </subcellularLocation>
</comment>
<feature type="transmembrane region" description="Helical" evidence="6">
    <location>
        <begin position="330"/>
        <end position="349"/>
    </location>
</feature>
<feature type="transmembrane region" description="Helical" evidence="6">
    <location>
        <begin position="38"/>
        <end position="60"/>
    </location>
</feature>
<keyword evidence="2" id="KW-0813">Transport</keyword>
<name>A0A9X7U5N7_SPHYA</name>
<protein>
    <submittedName>
        <fullName evidence="8">MFS transporter</fullName>
    </submittedName>
</protein>
<evidence type="ECO:0000313" key="9">
    <source>
        <dbReference type="Proteomes" id="UP000515377"/>
    </source>
</evidence>
<feature type="transmembrane region" description="Helical" evidence="6">
    <location>
        <begin position="385"/>
        <end position="408"/>
    </location>
</feature>
<feature type="transmembrane region" description="Helical" evidence="6">
    <location>
        <begin position="467"/>
        <end position="485"/>
    </location>
</feature>
<dbReference type="EMBL" id="CP060122">
    <property type="protein sequence ID" value="QNG44176.1"/>
    <property type="molecule type" value="Genomic_DNA"/>
</dbReference>
<feature type="transmembrane region" description="Helical" evidence="6">
    <location>
        <begin position="130"/>
        <end position="150"/>
    </location>
</feature>
<accession>A0A9X7U5N7</accession>
<evidence type="ECO:0000256" key="2">
    <source>
        <dbReference type="ARBA" id="ARBA00022448"/>
    </source>
</evidence>
<reference evidence="8 9" key="1">
    <citation type="submission" date="2020-07" db="EMBL/GenBank/DDBJ databases">
        <title>Whole genome sequence of Sphingobium yanoikuyae A3.</title>
        <authorList>
            <person name="Han S.-S."/>
        </authorList>
    </citation>
    <scope>NUCLEOTIDE SEQUENCE [LARGE SCALE GENOMIC DNA]</scope>
    <source>
        <strain evidence="8 9">A3</strain>
    </source>
</reference>
<keyword evidence="4 6" id="KW-1133">Transmembrane helix</keyword>
<gene>
    <name evidence="8" type="ORF">H3V42_20115</name>
</gene>
<feature type="transmembrane region" description="Helical" evidence="6">
    <location>
        <begin position="520"/>
        <end position="543"/>
    </location>
</feature>